<keyword evidence="12" id="KW-1185">Reference proteome</keyword>
<dbReference type="CDD" id="cd00405">
    <property type="entry name" value="PRAI"/>
    <property type="match status" value="1"/>
</dbReference>
<dbReference type="RefSeq" id="WP_124327933.1">
    <property type="nucleotide sequence ID" value="NZ_BEXT01000001.1"/>
</dbReference>
<dbReference type="InterPro" id="IPR013785">
    <property type="entry name" value="Aldolase_TIM"/>
</dbReference>
<comment type="catalytic activity">
    <reaction evidence="1 9">
        <text>N-(5-phospho-beta-D-ribosyl)anthranilate = 1-(2-carboxyphenylamino)-1-deoxy-D-ribulose 5-phosphate</text>
        <dbReference type="Rhea" id="RHEA:21540"/>
        <dbReference type="ChEBI" id="CHEBI:18277"/>
        <dbReference type="ChEBI" id="CHEBI:58613"/>
        <dbReference type="EC" id="5.3.1.24"/>
    </reaction>
</comment>
<keyword evidence="8 9" id="KW-0413">Isomerase</keyword>
<keyword evidence="5 9" id="KW-0028">Amino-acid biosynthesis</keyword>
<evidence type="ECO:0000259" key="10">
    <source>
        <dbReference type="Pfam" id="PF00697"/>
    </source>
</evidence>
<feature type="domain" description="N-(5'phosphoribosyl) anthranilate isomerase (PRAI)" evidence="10">
    <location>
        <begin position="11"/>
        <end position="208"/>
    </location>
</feature>
<evidence type="ECO:0000256" key="8">
    <source>
        <dbReference type="ARBA" id="ARBA00023235"/>
    </source>
</evidence>
<evidence type="ECO:0000256" key="3">
    <source>
        <dbReference type="ARBA" id="ARBA00012572"/>
    </source>
</evidence>
<evidence type="ECO:0000256" key="4">
    <source>
        <dbReference type="ARBA" id="ARBA00022272"/>
    </source>
</evidence>
<dbReference type="PANTHER" id="PTHR42894">
    <property type="entry name" value="N-(5'-PHOSPHORIBOSYL)ANTHRANILATE ISOMERASE"/>
    <property type="match status" value="1"/>
</dbReference>
<reference evidence="12" key="2">
    <citation type="submission" date="2019-01" db="EMBL/GenBank/DDBJ databases">
        <title>Genome sequence of Desulfonema ishimotonii strain Tokyo 01.</title>
        <authorList>
            <person name="Fukui M."/>
        </authorList>
    </citation>
    <scope>NUCLEOTIDE SEQUENCE [LARGE SCALE GENOMIC DNA]</scope>
    <source>
        <strain evidence="12">Tokyo 01</strain>
    </source>
</reference>
<keyword evidence="7 9" id="KW-0057">Aromatic amino acid biosynthesis</keyword>
<evidence type="ECO:0000256" key="1">
    <source>
        <dbReference type="ARBA" id="ARBA00001164"/>
    </source>
</evidence>
<protein>
    <recommendedName>
        <fullName evidence="4 9">N-(5'-phosphoribosyl)anthranilate isomerase</fullName>
        <shortName evidence="9">PRAI</shortName>
        <ecNumber evidence="3 9">5.3.1.24</ecNumber>
    </recommendedName>
</protein>
<evidence type="ECO:0000256" key="9">
    <source>
        <dbReference type="HAMAP-Rule" id="MF_00135"/>
    </source>
</evidence>
<dbReference type="InterPro" id="IPR044643">
    <property type="entry name" value="TrpF_fam"/>
</dbReference>
<evidence type="ECO:0000313" key="11">
    <source>
        <dbReference type="EMBL" id="GBC60530.1"/>
    </source>
</evidence>
<dbReference type="InterPro" id="IPR001240">
    <property type="entry name" value="PRAI_dom"/>
</dbReference>
<evidence type="ECO:0000256" key="7">
    <source>
        <dbReference type="ARBA" id="ARBA00023141"/>
    </source>
</evidence>
<comment type="caution">
    <text evidence="11">The sequence shown here is derived from an EMBL/GenBank/DDBJ whole genome shotgun (WGS) entry which is preliminary data.</text>
</comment>
<dbReference type="UniPathway" id="UPA00035">
    <property type="reaction ID" value="UER00042"/>
</dbReference>
<dbReference type="GO" id="GO:0000162">
    <property type="term" value="P:L-tryptophan biosynthetic process"/>
    <property type="evidence" value="ECO:0007669"/>
    <property type="project" value="UniProtKB-UniRule"/>
</dbReference>
<dbReference type="Gene3D" id="3.20.20.70">
    <property type="entry name" value="Aldolase class I"/>
    <property type="match status" value="1"/>
</dbReference>
<comment type="pathway">
    <text evidence="2 9">Amino-acid biosynthesis; L-tryptophan biosynthesis; L-tryptophan from chorismate: step 3/5.</text>
</comment>
<gene>
    <name evidence="9" type="primary">trpF</name>
    <name evidence="11" type="ORF">DENIS_1487</name>
</gene>
<proteinExistence type="inferred from homology"/>
<dbReference type="HAMAP" id="MF_00135">
    <property type="entry name" value="PRAI"/>
    <property type="match status" value="1"/>
</dbReference>
<dbReference type="EMBL" id="BEXT01000001">
    <property type="protein sequence ID" value="GBC60530.1"/>
    <property type="molecule type" value="Genomic_DNA"/>
</dbReference>
<dbReference type="InterPro" id="IPR011060">
    <property type="entry name" value="RibuloseP-bd_barrel"/>
</dbReference>
<dbReference type="OrthoDB" id="9796196at2"/>
<dbReference type="EC" id="5.3.1.24" evidence="3 9"/>
<dbReference type="AlphaFoldDB" id="A0A401FU96"/>
<evidence type="ECO:0000313" key="12">
    <source>
        <dbReference type="Proteomes" id="UP000288096"/>
    </source>
</evidence>
<keyword evidence="6 9" id="KW-0822">Tryptophan biosynthesis</keyword>
<organism evidence="11 12">
    <name type="scientific">Desulfonema ishimotonii</name>
    <dbReference type="NCBI Taxonomy" id="45657"/>
    <lineage>
        <taxon>Bacteria</taxon>
        <taxon>Pseudomonadati</taxon>
        <taxon>Thermodesulfobacteriota</taxon>
        <taxon>Desulfobacteria</taxon>
        <taxon>Desulfobacterales</taxon>
        <taxon>Desulfococcaceae</taxon>
        <taxon>Desulfonema</taxon>
    </lineage>
</organism>
<dbReference type="Pfam" id="PF00697">
    <property type="entry name" value="PRAI"/>
    <property type="match status" value="1"/>
</dbReference>
<evidence type="ECO:0000256" key="2">
    <source>
        <dbReference type="ARBA" id="ARBA00004664"/>
    </source>
</evidence>
<dbReference type="Proteomes" id="UP000288096">
    <property type="component" value="Unassembled WGS sequence"/>
</dbReference>
<sequence length="223" mass="23846">MQIHSNPIPQIKICGLTNAEQALGCVAAGADAIGLVFYEKSPRNVTEEQARAICDALPEKVPGVGVFVNESFEFIMGKVKTCGLKAAQLHGQEGPEMVARLRESGLIVIKGLYVNKAPLLKEADDFDASGFLVECGKGKLPGGNAMTWNWGEVRGFGEDHPMILAGGLAPDNIAQAIDASQPDAVDISSGVESSPGQKDLDKVRAFMDGVLQSNLRREPRRIF</sequence>
<evidence type="ECO:0000256" key="5">
    <source>
        <dbReference type="ARBA" id="ARBA00022605"/>
    </source>
</evidence>
<evidence type="ECO:0000256" key="6">
    <source>
        <dbReference type="ARBA" id="ARBA00022822"/>
    </source>
</evidence>
<dbReference type="SUPFAM" id="SSF51366">
    <property type="entry name" value="Ribulose-phoshate binding barrel"/>
    <property type="match status" value="1"/>
</dbReference>
<accession>A0A401FU96</accession>
<name>A0A401FU96_9BACT</name>
<comment type="similarity">
    <text evidence="9">Belongs to the TrpF family.</text>
</comment>
<dbReference type="PANTHER" id="PTHR42894:SF1">
    <property type="entry name" value="N-(5'-PHOSPHORIBOSYL)ANTHRANILATE ISOMERASE"/>
    <property type="match status" value="1"/>
</dbReference>
<reference evidence="12" key="1">
    <citation type="submission" date="2017-11" db="EMBL/GenBank/DDBJ databases">
        <authorList>
            <person name="Watanabe M."/>
            <person name="Kojima H."/>
        </authorList>
    </citation>
    <scope>NUCLEOTIDE SEQUENCE [LARGE SCALE GENOMIC DNA]</scope>
    <source>
        <strain evidence="12">Tokyo 01</strain>
    </source>
</reference>
<dbReference type="GO" id="GO:0004640">
    <property type="term" value="F:phosphoribosylanthranilate isomerase activity"/>
    <property type="evidence" value="ECO:0007669"/>
    <property type="project" value="UniProtKB-UniRule"/>
</dbReference>